<protein>
    <submittedName>
        <fullName evidence="1">Uncharacterized protein</fullName>
    </submittedName>
</protein>
<dbReference type="HOGENOM" id="CLU_1475341_0_0_1"/>
<dbReference type="AlphaFoldDB" id="A0A0C2YRV4"/>
<reference evidence="2" key="2">
    <citation type="submission" date="2015-01" db="EMBL/GenBank/DDBJ databases">
        <title>Evolutionary Origins and Diversification of the Mycorrhizal Mutualists.</title>
        <authorList>
            <consortium name="DOE Joint Genome Institute"/>
            <consortium name="Mycorrhizal Genomics Consortium"/>
            <person name="Kohler A."/>
            <person name="Kuo A."/>
            <person name="Nagy L.G."/>
            <person name="Floudas D."/>
            <person name="Copeland A."/>
            <person name="Barry K.W."/>
            <person name="Cichocki N."/>
            <person name="Veneault-Fourrey C."/>
            <person name="LaButti K."/>
            <person name="Lindquist E.A."/>
            <person name="Lipzen A."/>
            <person name="Lundell T."/>
            <person name="Morin E."/>
            <person name="Murat C."/>
            <person name="Riley R."/>
            <person name="Ohm R."/>
            <person name="Sun H."/>
            <person name="Tunlid A."/>
            <person name="Henrissat B."/>
            <person name="Grigoriev I.V."/>
            <person name="Hibbett D.S."/>
            <person name="Martin F."/>
        </authorList>
    </citation>
    <scope>NUCLEOTIDE SEQUENCE [LARGE SCALE GENOMIC DNA]</scope>
    <source>
        <strain evidence="2">h7</strain>
    </source>
</reference>
<dbReference type="Proteomes" id="UP000053424">
    <property type="component" value="Unassembled WGS sequence"/>
</dbReference>
<keyword evidence="2" id="KW-1185">Reference proteome</keyword>
<proteinExistence type="predicted"/>
<organism evidence="1 2">
    <name type="scientific">Hebeloma cylindrosporum</name>
    <dbReference type="NCBI Taxonomy" id="76867"/>
    <lineage>
        <taxon>Eukaryota</taxon>
        <taxon>Fungi</taxon>
        <taxon>Dikarya</taxon>
        <taxon>Basidiomycota</taxon>
        <taxon>Agaricomycotina</taxon>
        <taxon>Agaricomycetes</taxon>
        <taxon>Agaricomycetidae</taxon>
        <taxon>Agaricales</taxon>
        <taxon>Agaricineae</taxon>
        <taxon>Hymenogastraceae</taxon>
        <taxon>Hebeloma</taxon>
    </lineage>
</organism>
<name>A0A0C2YRV4_HEBCY</name>
<dbReference type="EMBL" id="KN831775">
    <property type="protein sequence ID" value="KIM43757.1"/>
    <property type="molecule type" value="Genomic_DNA"/>
</dbReference>
<evidence type="ECO:0000313" key="1">
    <source>
        <dbReference type="EMBL" id="KIM43757.1"/>
    </source>
</evidence>
<evidence type="ECO:0000313" key="2">
    <source>
        <dbReference type="Proteomes" id="UP000053424"/>
    </source>
</evidence>
<gene>
    <name evidence="1" type="ORF">M413DRAFT_434688</name>
</gene>
<sequence length="183" mass="21342">MCLPRSEIQATQITWKPSVLLWLILKTSPPQTMPKQFLYRLALDHGDFCKQSTSRYIPENLGEDSAQRREAMRRRGRKGGIYGGFPPKKNEFVRSEVEVQRRRELWRTYGFGNGSSVSALCAGLHQLMSQKNMGPTSEPDIQPFNMVHVLEWPTERRQHCVDKRMNILYEETQMRIFVARCSH</sequence>
<accession>A0A0C2YRV4</accession>
<reference evidence="1 2" key="1">
    <citation type="submission" date="2014-04" db="EMBL/GenBank/DDBJ databases">
        <authorList>
            <consortium name="DOE Joint Genome Institute"/>
            <person name="Kuo A."/>
            <person name="Gay G."/>
            <person name="Dore J."/>
            <person name="Kohler A."/>
            <person name="Nagy L.G."/>
            <person name="Floudas D."/>
            <person name="Copeland A."/>
            <person name="Barry K.W."/>
            <person name="Cichocki N."/>
            <person name="Veneault-Fourrey C."/>
            <person name="LaButti K."/>
            <person name="Lindquist E.A."/>
            <person name="Lipzen A."/>
            <person name="Lundell T."/>
            <person name="Morin E."/>
            <person name="Murat C."/>
            <person name="Sun H."/>
            <person name="Tunlid A."/>
            <person name="Henrissat B."/>
            <person name="Grigoriev I.V."/>
            <person name="Hibbett D.S."/>
            <person name="Martin F."/>
            <person name="Nordberg H.P."/>
            <person name="Cantor M.N."/>
            <person name="Hua S.X."/>
        </authorList>
    </citation>
    <scope>NUCLEOTIDE SEQUENCE [LARGE SCALE GENOMIC DNA]</scope>
    <source>
        <strain evidence="2">h7</strain>
    </source>
</reference>